<feature type="compositionally biased region" description="Pro residues" evidence="1">
    <location>
        <begin position="116"/>
        <end position="125"/>
    </location>
</feature>
<dbReference type="AlphaFoldDB" id="A0A4C1V9J3"/>
<comment type="caution">
    <text evidence="2">The sequence shown here is derived from an EMBL/GenBank/DDBJ whole genome shotgun (WGS) entry which is preliminary data.</text>
</comment>
<proteinExistence type="predicted"/>
<evidence type="ECO:0000313" key="3">
    <source>
        <dbReference type="Proteomes" id="UP000299102"/>
    </source>
</evidence>
<dbReference type="EMBL" id="BGZK01000299">
    <property type="protein sequence ID" value="GBP35082.1"/>
    <property type="molecule type" value="Genomic_DNA"/>
</dbReference>
<organism evidence="2 3">
    <name type="scientific">Eumeta variegata</name>
    <name type="common">Bagworm moth</name>
    <name type="synonym">Eumeta japonica</name>
    <dbReference type="NCBI Taxonomy" id="151549"/>
    <lineage>
        <taxon>Eukaryota</taxon>
        <taxon>Metazoa</taxon>
        <taxon>Ecdysozoa</taxon>
        <taxon>Arthropoda</taxon>
        <taxon>Hexapoda</taxon>
        <taxon>Insecta</taxon>
        <taxon>Pterygota</taxon>
        <taxon>Neoptera</taxon>
        <taxon>Endopterygota</taxon>
        <taxon>Lepidoptera</taxon>
        <taxon>Glossata</taxon>
        <taxon>Ditrysia</taxon>
        <taxon>Tineoidea</taxon>
        <taxon>Psychidae</taxon>
        <taxon>Oiketicinae</taxon>
        <taxon>Eumeta</taxon>
    </lineage>
</organism>
<feature type="region of interest" description="Disordered" evidence="1">
    <location>
        <begin position="85"/>
        <end position="125"/>
    </location>
</feature>
<reference evidence="2 3" key="1">
    <citation type="journal article" date="2019" name="Commun. Biol.">
        <title>The bagworm genome reveals a unique fibroin gene that provides high tensile strength.</title>
        <authorList>
            <person name="Kono N."/>
            <person name="Nakamura H."/>
            <person name="Ohtoshi R."/>
            <person name="Tomita M."/>
            <person name="Numata K."/>
            <person name="Arakawa K."/>
        </authorList>
    </citation>
    <scope>NUCLEOTIDE SEQUENCE [LARGE SCALE GENOMIC DNA]</scope>
</reference>
<gene>
    <name evidence="2" type="ORF">EVAR_28279_1</name>
</gene>
<accession>A0A4C1V9J3</accession>
<name>A0A4C1V9J3_EUMVA</name>
<feature type="region of interest" description="Disordered" evidence="1">
    <location>
        <begin position="42"/>
        <end position="63"/>
    </location>
</feature>
<dbReference type="Proteomes" id="UP000299102">
    <property type="component" value="Unassembled WGS sequence"/>
</dbReference>
<evidence type="ECO:0000256" key="1">
    <source>
        <dbReference type="SAM" id="MobiDB-lite"/>
    </source>
</evidence>
<feature type="compositionally biased region" description="Basic residues" evidence="1">
    <location>
        <begin position="53"/>
        <end position="63"/>
    </location>
</feature>
<keyword evidence="3" id="KW-1185">Reference proteome</keyword>
<evidence type="ECO:0000313" key="2">
    <source>
        <dbReference type="EMBL" id="GBP35082.1"/>
    </source>
</evidence>
<protein>
    <submittedName>
        <fullName evidence="2">Uncharacterized protein</fullName>
    </submittedName>
</protein>
<sequence length="125" mass="13594">MSYLMFGKNSVEINSRNAIPVSTFGPALCGLHIGAEEIRPRRAGSDCALSPRGRARAARVRPRPRAPATCRSCLFTRRRRARARVGSRRSFAADRAHPPSRFTPMPLLLKTDGADLPPPALSACA</sequence>